<feature type="domain" description="SpoVT-AbrB" evidence="8">
    <location>
        <begin position="96"/>
        <end position="139"/>
    </location>
</feature>
<dbReference type="EMBL" id="JACIIZ010000001">
    <property type="protein sequence ID" value="MBB6249846.1"/>
    <property type="molecule type" value="Genomic_DNA"/>
</dbReference>
<dbReference type="InterPro" id="IPR037914">
    <property type="entry name" value="SpoVT-AbrB_sf"/>
</dbReference>
<dbReference type="SUPFAM" id="SSF89447">
    <property type="entry name" value="AbrB/MazE/MraZ-like"/>
    <property type="match status" value="1"/>
</dbReference>
<evidence type="ECO:0000313" key="10">
    <source>
        <dbReference type="Proteomes" id="UP000539175"/>
    </source>
</evidence>
<evidence type="ECO:0000259" key="8">
    <source>
        <dbReference type="PROSITE" id="PS51740"/>
    </source>
</evidence>
<dbReference type="InterPro" id="IPR020603">
    <property type="entry name" value="MraZ_dom"/>
</dbReference>
<evidence type="ECO:0000256" key="6">
    <source>
        <dbReference type="ARBA" id="ARBA00023163"/>
    </source>
</evidence>
<dbReference type="InterPro" id="IPR035644">
    <property type="entry name" value="MraZ_C"/>
</dbReference>
<evidence type="ECO:0000313" key="9">
    <source>
        <dbReference type="EMBL" id="MBB6249846.1"/>
    </source>
</evidence>
<gene>
    <name evidence="7" type="primary">mraZ</name>
    <name evidence="9" type="ORF">FHS74_000379</name>
</gene>
<keyword evidence="3" id="KW-0677">Repeat</keyword>
<keyword evidence="2 7" id="KW-0963">Cytoplasm</keyword>
<dbReference type="GO" id="GO:0009295">
    <property type="term" value="C:nucleoid"/>
    <property type="evidence" value="ECO:0007669"/>
    <property type="project" value="UniProtKB-SubCell"/>
</dbReference>
<dbReference type="RefSeq" id="WP_343066831.1">
    <property type="nucleotide sequence ID" value="NZ_JACIIZ010000001.1"/>
</dbReference>
<dbReference type="HAMAP" id="MF_01008">
    <property type="entry name" value="MraZ"/>
    <property type="match status" value="1"/>
</dbReference>
<evidence type="ECO:0000256" key="4">
    <source>
        <dbReference type="ARBA" id="ARBA00023015"/>
    </source>
</evidence>
<keyword evidence="6 7" id="KW-0804">Transcription</keyword>
<comment type="caution">
    <text evidence="9">The sequence shown here is derived from an EMBL/GenBank/DDBJ whole genome shotgun (WGS) entry which is preliminary data.</text>
</comment>
<evidence type="ECO:0000256" key="1">
    <source>
        <dbReference type="ARBA" id="ARBA00013860"/>
    </source>
</evidence>
<dbReference type="GO" id="GO:0005737">
    <property type="term" value="C:cytoplasm"/>
    <property type="evidence" value="ECO:0007669"/>
    <property type="project" value="UniProtKB-UniRule"/>
</dbReference>
<feature type="domain" description="SpoVT-AbrB" evidence="8">
    <location>
        <begin position="22"/>
        <end position="67"/>
    </location>
</feature>
<dbReference type="GO" id="GO:0003700">
    <property type="term" value="F:DNA-binding transcription factor activity"/>
    <property type="evidence" value="ECO:0007669"/>
    <property type="project" value="UniProtKB-UniRule"/>
</dbReference>
<comment type="subunit">
    <text evidence="7">Forms oligomers.</text>
</comment>
<evidence type="ECO:0000256" key="3">
    <source>
        <dbReference type="ARBA" id="ARBA00022737"/>
    </source>
</evidence>
<dbReference type="Pfam" id="PF02381">
    <property type="entry name" value="MraZ"/>
    <property type="match status" value="1"/>
</dbReference>
<evidence type="ECO:0000256" key="5">
    <source>
        <dbReference type="ARBA" id="ARBA00023125"/>
    </source>
</evidence>
<dbReference type="AlphaFoldDB" id="A0A7X0AWB3"/>
<dbReference type="Proteomes" id="UP000539175">
    <property type="component" value="Unassembled WGS sequence"/>
</dbReference>
<dbReference type="GO" id="GO:0000976">
    <property type="term" value="F:transcription cis-regulatory region binding"/>
    <property type="evidence" value="ECO:0007669"/>
    <property type="project" value="TreeGrafter"/>
</dbReference>
<name>A0A7X0AWB3_9PROT</name>
<protein>
    <recommendedName>
        <fullName evidence="1 7">Transcriptional regulator MraZ</fullName>
    </recommendedName>
</protein>
<dbReference type="InterPro" id="IPR003444">
    <property type="entry name" value="MraZ"/>
</dbReference>
<dbReference type="InterPro" id="IPR038619">
    <property type="entry name" value="MraZ_sf"/>
</dbReference>
<keyword evidence="5 7" id="KW-0238">DNA-binding</keyword>
<evidence type="ECO:0000256" key="7">
    <source>
        <dbReference type="HAMAP-Rule" id="MF_01008"/>
    </source>
</evidence>
<accession>A0A7X0AWB3</accession>
<evidence type="ECO:0000256" key="2">
    <source>
        <dbReference type="ARBA" id="ARBA00022490"/>
    </source>
</evidence>
<dbReference type="GO" id="GO:2000143">
    <property type="term" value="P:negative regulation of DNA-templated transcription initiation"/>
    <property type="evidence" value="ECO:0007669"/>
    <property type="project" value="TreeGrafter"/>
</dbReference>
<dbReference type="PROSITE" id="PS51740">
    <property type="entry name" value="SPOVT_ABRB"/>
    <property type="match status" value="2"/>
</dbReference>
<dbReference type="PANTHER" id="PTHR34701">
    <property type="entry name" value="TRANSCRIPTIONAL REGULATOR MRAZ"/>
    <property type="match status" value="1"/>
</dbReference>
<comment type="subcellular location">
    <subcellularLocation>
        <location evidence="7">Cytoplasm</location>
        <location evidence="7">Nucleoid</location>
    </subcellularLocation>
</comment>
<dbReference type="Gene3D" id="3.40.1550.20">
    <property type="entry name" value="Transcriptional regulator MraZ domain"/>
    <property type="match status" value="1"/>
</dbReference>
<dbReference type="InterPro" id="IPR007159">
    <property type="entry name" value="SpoVT-AbrB_dom"/>
</dbReference>
<reference evidence="9 10" key="1">
    <citation type="submission" date="2020-08" db="EMBL/GenBank/DDBJ databases">
        <title>Genomic Encyclopedia of Type Strains, Phase IV (KMG-IV): sequencing the most valuable type-strain genomes for metagenomic binning, comparative biology and taxonomic classification.</title>
        <authorList>
            <person name="Goeker M."/>
        </authorList>
    </citation>
    <scope>NUCLEOTIDE SEQUENCE [LARGE SCALE GENOMIC DNA]</scope>
    <source>
        <strain evidence="9 10">DSM 22198</strain>
    </source>
</reference>
<proteinExistence type="inferred from homology"/>
<sequence length="179" mass="19217">MPDRWGAEALETRGSMGLFLSTYVNKVDKKGRVSVPSSFRGVLGGQTELIVFRSLQANAIDACSVDYMDRLSEALDNPNMPDDMRDLIETTVFGGSVRLALDPEGRIVLPEAFIAFAGITEGAAFVGRRHTFQIWDPDALSAHEAASRDRSRAQNISLSTILARTNSVLAAGSNGGGAQ</sequence>
<dbReference type="InterPro" id="IPR035642">
    <property type="entry name" value="MraZ_N"/>
</dbReference>
<dbReference type="PANTHER" id="PTHR34701:SF1">
    <property type="entry name" value="TRANSCRIPTIONAL REGULATOR MRAZ"/>
    <property type="match status" value="1"/>
</dbReference>
<dbReference type="CDD" id="cd16321">
    <property type="entry name" value="MraZ_C"/>
    <property type="match status" value="1"/>
</dbReference>
<dbReference type="CDD" id="cd16320">
    <property type="entry name" value="MraZ_N"/>
    <property type="match status" value="1"/>
</dbReference>
<keyword evidence="4 7" id="KW-0805">Transcription regulation</keyword>
<keyword evidence="10" id="KW-1185">Reference proteome</keyword>
<comment type="similarity">
    <text evidence="7">Belongs to the MraZ family.</text>
</comment>
<organism evidence="9 10">
    <name type="scientific">Nitrospirillum iridis</name>
    <dbReference type="NCBI Taxonomy" id="765888"/>
    <lineage>
        <taxon>Bacteria</taxon>
        <taxon>Pseudomonadati</taxon>
        <taxon>Pseudomonadota</taxon>
        <taxon>Alphaproteobacteria</taxon>
        <taxon>Rhodospirillales</taxon>
        <taxon>Azospirillaceae</taxon>
        <taxon>Nitrospirillum</taxon>
    </lineage>
</organism>